<dbReference type="Proteomes" id="UP000199689">
    <property type="component" value="Unassembled WGS sequence"/>
</dbReference>
<dbReference type="GeneID" id="87755669"/>
<organism evidence="1 2">
    <name type="scientific">Allisonella histaminiformans</name>
    <dbReference type="NCBI Taxonomy" id="209880"/>
    <lineage>
        <taxon>Bacteria</taxon>
        <taxon>Bacillati</taxon>
        <taxon>Bacillota</taxon>
        <taxon>Negativicutes</taxon>
        <taxon>Veillonellales</taxon>
        <taxon>Veillonellaceae</taxon>
        <taxon>Allisonella</taxon>
    </lineage>
</organism>
<protein>
    <recommendedName>
        <fullName evidence="3">Helix-turn-helix domain-containing protein</fullName>
    </recommendedName>
</protein>
<dbReference type="AlphaFoldDB" id="A0A1G5VH85"/>
<gene>
    <name evidence="1" type="ORF">SAMN02910343_00633</name>
</gene>
<name>A0A1G5VH85_9FIRM</name>
<evidence type="ECO:0008006" key="3">
    <source>
        <dbReference type="Google" id="ProtNLM"/>
    </source>
</evidence>
<evidence type="ECO:0000313" key="1">
    <source>
        <dbReference type="EMBL" id="SDA45271.1"/>
    </source>
</evidence>
<proteinExistence type="predicted"/>
<evidence type="ECO:0000313" key="2">
    <source>
        <dbReference type="Proteomes" id="UP000199689"/>
    </source>
</evidence>
<sequence>MDAFFTKKELAKRWKCSESSINQMICDGTLKPSRKLPGVRFSANQILKIEEASPEELSLIEQRKLKSYIAELEKENSALKATLHNVWSPLVDFMKDVG</sequence>
<keyword evidence="2" id="KW-1185">Reference proteome</keyword>
<dbReference type="RefSeq" id="WP_091363778.1">
    <property type="nucleotide sequence ID" value="NZ_FMXA01000007.1"/>
</dbReference>
<accession>A0A1G5VH85</accession>
<reference evidence="1 2" key="1">
    <citation type="submission" date="2016-10" db="EMBL/GenBank/DDBJ databases">
        <authorList>
            <person name="de Groot N.N."/>
        </authorList>
    </citation>
    <scope>NUCLEOTIDE SEQUENCE [LARGE SCALE GENOMIC DNA]</scope>
    <source>
        <strain evidence="1 2">DSM 15230</strain>
    </source>
</reference>
<dbReference type="OrthoDB" id="1935216at2"/>
<dbReference type="EMBL" id="FMXA01000007">
    <property type="protein sequence ID" value="SDA45271.1"/>
    <property type="molecule type" value="Genomic_DNA"/>
</dbReference>